<dbReference type="InterPro" id="IPR041175">
    <property type="entry name" value="VLRF1/Vms1"/>
</dbReference>
<dbReference type="GO" id="GO:0036503">
    <property type="term" value="P:ERAD pathway"/>
    <property type="evidence" value="ECO:0007669"/>
    <property type="project" value="TreeGrafter"/>
</dbReference>
<dbReference type="InterPro" id="IPR002110">
    <property type="entry name" value="Ankyrin_rpt"/>
</dbReference>
<feature type="compositionally biased region" description="Low complexity" evidence="12">
    <location>
        <begin position="529"/>
        <end position="545"/>
    </location>
</feature>
<feature type="region of interest" description="Disordered" evidence="12">
    <location>
        <begin position="487"/>
        <end position="586"/>
    </location>
</feature>
<protein>
    <recommendedName>
        <fullName evidence="13">VLRF1 domain-containing protein</fullName>
    </recommendedName>
</protein>
<keyword evidence="7 11" id="KW-0378">Hydrolase</keyword>
<evidence type="ECO:0000256" key="6">
    <source>
        <dbReference type="ARBA" id="ARBA00022759"/>
    </source>
</evidence>
<evidence type="ECO:0000256" key="4">
    <source>
        <dbReference type="ARBA" id="ARBA00022722"/>
    </source>
</evidence>
<evidence type="ECO:0000259" key="13">
    <source>
        <dbReference type="PROSITE" id="PS52044"/>
    </source>
</evidence>
<dbReference type="InterPro" id="IPR036770">
    <property type="entry name" value="Ankyrin_rpt-contain_sf"/>
</dbReference>
<feature type="compositionally biased region" description="Basic and acidic residues" evidence="12">
    <location>
        <begin position="418"/>
        <end position="427"/>
    </location>
</feature>
<dbReference type="PANTHER" id="PTHR16036">
    <property type="entry name" value="ANKYRIN REPEAT AND ZINC FINGER DOMAIN-CONTAINING PROTEIN 1"/>
    <property type="match status" value="1"/>
</dbReference>
<feature type="repeat" description="ANK" evidence="10">
    <location>
        <begin position="415"/>
        <end position="447"/>
    </location>
</feature>
<reference evidence="14 15" key="1">
    <citation type="journal article" date="2024" name="Nat. Commun.">
        <title>Phylogenomics reveals the evolutionary origins of lichenization in chlorophyte algae.</title>
        <authorList>
            <person name="Puginier C."/>
            <person name="Libourel C."/>
            <person name="Otte J."/>
            <person name="Skaloud P."/>
            <person name="Haon M."/>
            <person name="Grisel S."/>
            <person name="Petersen M."/>
            <person name="Berrin J.G."/>
            <person name="Delaux P.M."/>
            <person name="Dal Grande F."/>
            <person name="Keller J."/>
        </authorList>
    </citation>
    <scope>NUCLEOTIDE SEQUENCE [LARGE SCALE GENOMIC DNA]</scope>
    <source>
        <strain evidence="14 15">SAG 2145</strain>
    </source>
</reference>
<name>A0AAW1SFB1_9CHLO</name>
<evidence type="ECO:0000256" key="11">
    <source>
        <dbReference type="PROSITE-ProRule" id="PRU01389"/>
    </source>
</evidence>
<dbReference type="InterPro" id="IPR047139">
    <property type="entry name" value="ANKZ1/VMS1"/>
</dbReference>
<evidence type="ECO:0000256" key="1">
    <source>
        <dbReference type="ARBA" id="ARBA00004496"/>
    </source>
</evidence>
<feature type="region of interest" description="Disordered" evidence="12">
    <location>
        <begin position="439"/>
        <end position="460"/>
    </location>
</feature>
<keyword evidence="15" id="KW-1185">Reference proteome</keyword>
<proteinExistence type="inferred from homology"/>
<comment type="subcellular location">
    <subcellularLocation>
        <location evidence="1">Cytoplasm</location>
    </subcellularLocation>
</comment>
<feature type="compositionally biased region" description="Polar residues" evidence="12">
    <location>
        <begin position="1"/>
        <end position="10"/>
    </location>
</feature>
<sequence>MITQVSQVEQAGSRVGPRQVNSKHYLRAKSSQRKIVNKSRGKEVDQDAQEGEDPSESPNPEDWDTLDQNLNGSLSLAETTPAGPGCHACHIGVSGTQAFTSLEEQRAHARSDWHRFNVKAQASGKNAVSEAEFERLLENGDDEVSSISGSESSDDEESRASANRSKARHKGAQIAFGKPGEPSWLVWRCLLQPDGERRQGPLSADVLLERLATLRMQSSKAPWVVILSRGGHFVAAVFDVKPPARASSQGGKHEMQPFEVVAHKTLHRYVVRAKAGGRQSAKDAGGKAIHSAGSALRRANEAALERDIQETLNGWKAHLSAASFILIHAPSANAAALFAGATPPLSRSDPRVRGIPFATRRPTFSEVKRVMKLLLTVPQSAAEPVPQAEPKAPKSDKPATSTVAAHPEPPPEPEPQEPELHTAAREGTSEQVEALLEQGMDPAEKDSRGRTAYSLAGDKQIRDTFRRYMAKHLEQWDWAAADVPSPLTDEMEAHQEAKKEAKKAKQKEREKERKKQAAEQRKAADEAARAAAAAEVAAKAAQAVARGKDDGKGKRLTKAEAEAMKRREQMAAAAEARMARLQPPAP</sequence>
<evidence type="ECO:0000256" key="8">
    <source>
        <dbReference type="ARBA" id="ARBA00023043"/>
    </source>
</evidence>
<feature type="compositionally biased region" description="Basic and acidic residues" evidence="12">
    <location>
        <begin position="546"/>
        <end position="569"/>
    </location>
</feature>
<dbReference type="PANTHER" id="PTHR16036:SF2">
    <property type="entry name" value="TRNA ENDONUCLEASE ANKZF1"/>
    <property type="match status" value="1"/>
</dbReference>
<feature type="region of interest" description="Disordered" evidence="12">
    <location>
        <begin position="1"/>
        <end position="68"/>
    </location>
</feature>
<comment type="caution">
    <text evidence="14">The sequence shown here is derived from an EMBL/GenBank/DDBJ whole genome shotgun (WGS) entry which is preliminary data.</text>
</comment>
<dbReference type="AlphaFoldDB" id="A0AAW1SFB1"/>
<dbReference type="SUPFAM" id="SSF48403">
    <property type="entry name" value="Ankyrin repeat"/>
    <property type="match status" value="1"/>
</dbReference>
<dbReference type="EMBL" id="JALJOS010000001">
    <property type="protein sequence ID" value="KAK9844846.1"/>
    <property type="molecule type" value="Genomic_DNA"/>
</dbReference>
<keyword evidence="8 10" id="KW-0040">ANK repeat</keyword>
<evidence type="ECO:0000256" key="2">
    <source>
        <dbReference type="ARBA" id="ARBA00009262"/>
    </source>
</evidence>
<keyword evidence="3 11" id="KW-0963">Cytoplasm</keyword>
<comment type="domain">
    <text evidence="11">The VLRF1 domain mediates binding to the 60S ribosomal subunit.</text>
</comment>
<dbReference type="Pfam" id="PF18826">
    <property type="entry name" value="bVLRF1"/>
    <property type="match status" value="1"/>
</dbReference>
<evidence type="ECO:0000256" key="7">
    <source>
        <dbReference type="ARBA" id="ARBA00022801"/>
    </source>
</evidence>
<dbReference type="PROSITE" id="PS52044">
    <property type="entry name" value="VLRF1"/>
    <property type="match status" value="1"/>
</dbReference>
<feature type="active site" evidence="11">
    <location>
        <position position="279"/>
    </location>
</feature>
<gene>
    <name evidence="14" type="ORF">WJX74_007581</name>
</gene>
<feature type="domain" description="VLRF1" evidence="13">
    <location>
        <begin position="219"/>
        <end position="377"/>
    </location>
</feature>
<feature type="region of interest" description="Disordered" evidence="12">
    <location>
        <begin position="381"/>
        <end position="427"/>
    </location>
</feature>
<feature type="compositionally biased region" description="Acidic residues" evidence="12">
    <location>
        <begin position="46"/>
        <end position="65"/>
    </location>
</feature>
<dbReference type="GO" id="GO:0005737">
    <property type="term" value="C:cytoplasm"/>
    <property type="evidence" value="ECO:0007669"/>
    <property type="project" value="UniProtKB-SubCell"/>
</dbReference>
<organism evidence="14 15">
    <name type="scientific">Apatococcus lobatus</name>
    <dbReference type="NCBI Taxonomy" id="904363"/>
    <lineage>
        <taxon>Eukaryota</taxon>
        <taxon>Viridiplantae</taxon>
        <taxon>Chlorophyta</taxon>
        <taxon>core chlorophytes</taxon>
        <taxon>Trebouxiophyceae</taxon>
        <taxon>Chlorellales</taxon>
        <taxon>Chlorellaceae</taxon>
        <taxon>Apatococcus</taxon>
    </lineage>
</organism>
<dbReference type="Gene3D" id="1.25.40.20">
    <property type="entry name" value="Ankyrin repeat-containing domain"/>
    <property type="match status" value="1"/>
</dbReference>
<dbReference type="PROSITE" id="PS50088">
    <property type="entry name" value="ANK_REPEAT"/>
    <property type="match status" value="1"/>
</dbReference>
<keyword evidence="5" id="KW-0677">Repeat</keyword>
<evidence type="ECO:0000256" key="5">
    <source>
        <dbReference type="ARBA" id="ARBA00022737"/>
    </source>
</evidence>
<accession>A0AAW1SFB1</accession>
<keyword evidence="9" id="KW-0175">Coiled coil</keyword>
<feature type="compositionally biased region" description="Low complexity" evidence="12">
    <location>
        <begin position="570"/>
        <end position="580"/>
    </location>
</feature>
<evidence type="ECO:0000256" key="12">
    <source>
        <dbReference type="SAM" id="MobiDB-lite"/>
    </source>
</evidence>
<keyword evidence="6 11" id="KW-0255">Endonuclease</keyword>
<evidence type="ECO:0000313" key="14">
    <source>
        <dbReference type="EMBL" id="KAK9844846.1"/>
    </source>
</evidence>
<dbReference type="Proteomes" id="UP001438707">
    <property type="component" value="Unassembled WGS sequence"/>
</dbReference>
<keyword evidence="4 11" id="KW-0540">Nuclease</keyword>
<evidence type="ECO:0000256" key="10">
    <source>
        <dbReference type="PROSITE-ProRule" id="PRU00023"/>
    </source>
</evidence>
<evidence type="ECO:0000256" key="3">
    <source>
        <dbReference type="ARBA" id="ARBA00022490"/>
    </source>
</evidence>
<evidence type="ECO:0000313" key="15">
    <source>
        <dbReference type="Proteomes" id="UP001438707"/>
    </source>
</evidence>
<feature type="compositionally biased region" description="Basic and acidic residues" evidence="12">
    <location>
        <begin position="507"/>
        <end position="528"/>
    </location>
</feature>
<evidence type="ECO:0000256" key="9">
    <source>
        <dbReference type="ARBA" id="ARBA00023054"/>
    </source>
</evidence>
<feature type="compositionally biased region" description="Basic residues" evidence="12">
    <location>
        <begin position="24"/>
        <end position="39"/>
    </location>
</feature>
<dbReference type="GO" id="GO:0016787">
    <property type="term" value="F:hydrolase activity"/>
    <property type="evidence" value="ECO:0007669"/>
    <property type="project" value="UniProtKB-KW"/>
</dbReference>
<dbReference type="GO" id="GO:0004519">
    <property type="term" value="F:endonuclease activity"/>
    <property type="evidence" value="ECO:0007669"/>
    <property type="project" value="UniProtKB-KW"/>
</dbReference>
<feature type="region of interest" description="Disordered" evidence="12">
    <location>
        <begin position="137"/>
        <end position="171"/>
    </location>
</feature>
<comment type="similarity">
    <text evidence="2 11">Belongs to the ANKZF1/VMS1 family.</text>
</comment>